<feature type="domain" description="Myb-like" evidence="6">
    <location>
        <begin position="390"/>
        <end position="439"/>
    </location>
</feature>
<organism evidence="8 9">
    <name type="scientific">Rhodotorula diobovata</name>
    <dbReference type="NCBI Taxonomy" id="5288"/>
    <lineage>
        <taxon>Eukaryota</taxon>
        <taxon>Fungi</taxon>
        <taxon>Dikarya</taxon>
        <taxon>Basidiomycota</taxon>
        <taxon>Pucciniomycotina</taxon>
        <taxon>Microbotryomycetes</taxon>
        <taxon>Sporidiobolales</taxon>
        <taxon>Sporidiobolaceae</taxon>
        <taxon>Rhodotorula</taxon>
    </lineage>
</organism>
<dbReference type="GO" id="GO:0019185">
    <property type="term" value="C:snRNA-activating protein complex"/>
    <property type="evidence" value="ECO:0007669"/>
    <property type="project" value="TreeGrafter"/>
</dbReference>
<evidence type="ECO:0000313" key="8">
    <source>
        <dbReference type="EMBL" id="TNY18508.1"/>
    </source>
</evidence>
<dbReference type="Pfam" id="PF00249">
    <property type="entry name" value="Myb_DNA-binding"/>
    <property type="match status" value="3"/>
</dbReference>
<evidence type="ECO:0000313" key="9">
    <source>
        <dbReference type="Proteomes" id="UP000311382"/>
    </source>
</evidence>
<feature type="region of interest" description="Disordered" evidence="5">
    <location>
        <begin position="576"/>
        <end position="633"/>
    </location>
</feature>
<proteinExistence type="predicted"/>
<keyword evidence="4" id="KW-0539">Nucleus</keyword>
<evidence type="ECO:0000259" key="6">
    <source>
        <dbReference type="PROSITE" id="PS50090"/>
    </source>
</evidence>
<feature type="domain" description="HTH myb-type" evidence="7">
    <location>
        <begin position="395"/>
        <end position="434"/>
    </location>
</feature>
<dbReference type="PANTHER" id="PTHR46621">
    <property type="entry name" value="SNRNA-ACTIVATING PROTEIN COMPLEX SUBUNIT 4"/>
    <property type="match status" value="1"/>
</dbReference>
<keyword evidence="9" id="KW-1185">Reference proteome</keyword>
<dbReference type="Gene3D" id="1.10.10.60">
    <property type="entry name" value="Homeodomain-like"/>
    <property type="match status" value="3"/>
</dbReference>
<evidence type="ECO:0008006" key="10">
    <source>
        <dbReference type="Google" id="ProtNLM"/>
    </source>
</evidence>
<dbReference type="InterPro" id="IPR017930">
    <property type="entry name" value="Myb_dom"/>
</dbReference>
<feature type="domain" description="HTH myb-type" evidence="7">
    <location>
        <begin position="440"/>
        <end position="495"/>
    </location>
</feature>
<dbReference type="EMBL" id="SOZI01000135">
    <property type="protein sequence ID" value="TNY18508.1"/>
    <property type="molecule type" value="Genomic_DNA"/>
</dbReference>
<dbReference type="OrthoDB" id="2143914at2759"/>
<dbReference type="AlphaFoldDB" id="A0A5C5FNR2"/>
<dbReference type="PANTHER" id="PTHR46621:SF1">
    <property type="entry name" value="SNRNA-ACTIVATING PROTEIN COMPLEX SUBUNIT 4"/>
    <property type="match status" value="1"/>
</dbReference>
<comment type="caution">
    <text evidence="8">The sequence shown here is derived from an EMBL/GenBank/DDBJ whole genome shotgun (WGS) entry which is preliminary data.</text>
</comment>
<name>A0A5C5FNR2_9BASI</name>
<dbReference type="PROSITE" id="PS51294">
    <property type="entry name" value="HTH_MYB"/>
    <property type="match status" value="2"/>
</dbReference>
<dbReference type="InterPro" id="IPR001005">
    <property type="entry name" value="SANT/Myb"/>
</dbReference>
<dbReference type="GO" id="GO:0042795">
    <property type="term" value="P:snRNA transcription by RNA polymerase II"/>
    <property type="evidence" value="ECO:0007669"/>
    <property type="project" value="TreeGrafter"/>
</dbReference>
<evidence type="ECO:0000256" key="2">
    <source>
        <dbReference type="ARBA" id="ARBA00023125"/>
    </source>
</evidence>
<feature type="domain" description="Myb-like" evidence="6">
    <location>
        <begin position="341"/>
        <end position="389"/>
    </location>
</feature>
<dbReference type="InterPro" id="IPR009057">
    <property type="entry name" value="Homeodomain-like_sf"/>
</dbReference>
<dbReference type="GO" id="GO:0000978">
    <property type="term" value="F:RNA polymerase II cis-regulatory region sequence-specific DNA binding"/>
    <property type="evidence" value="ECO:0007669"/>
    <property type="project" value="TreeGrafter"/>
</dbReference>
<dbReference type="Proteomes" id="UP000311382">
    <property type="component" value="Unassembled WGS sequence"/>
</dbReference>
<dbReference type="SMART" id="SM00717">
    <property type="entry name" value="SANT"/>
    <property type="match status" value="5"/>
</dbReference>
<feature type="compositionally biased region" description="Pro residues" evidence="5">
    <location>
        <begin position="82"/>
        <end position="113"/>
    </location>
</feature>
<dbReference type="STRING" id="5288.A0A5C5FNR2"/>
<evidence type="ECO:0000256" key="4">
    <source>
        <dbReference type="ARBA" id="ARBA00023242"/>
    </source>
</evidence>
<dbReference type="PROSITE" id="PS50090">
    <property type="entry name" value="MYB_LIKE"/>
    <property type="match status" value="4"/>
</dbReference>
<dbReference type="CDD" id="cd00167">
    <property type="entry name" value="SANT"/>
    <property type="match status" value="2"/>
</dbReference>
<feature type="region of interest" description="Disordered" evidence="5">
    <location>
        <begin position="178"/>
        <end position="201"/>
    </location>
</feature>
<feature type="compositionally biased region" description="Basic and acidic residues" evidence="5">
    <location>
        <begin position="582"/>
        <end position="602"/>
    </location>
</feature>
<keyword evidence="3" id="KW-0804">Transcription</keyword>
<evidence type="ECO:0000256" key="1">
    <source>
        <dbReference type="ARBA" id="ARBA00023015"/>
    </source>
</evidence>
<evidence type="ECO:0000259" key="7">
    <source>
        <dbReference type="PROSITE" id="PS51294"/>
    </source>
</evidence>
<dbReference type="GO" id="GO:0001006">
    <property type="term" value="F:RNA polymerase III type 3 promoter sequence-specific DNA binding"/>
    <property type="evidence" value="ECO:0007669"/>
    <property type="project" value="TreeGrafter"/>
</dbReference>
<keyword evidence="1" id="KW-0805">Transcription regulation</keyword>
<dbReference type="SUPFAM" id="SSF46689">
    <property type="entry name" value="Homeodomain-like"/>
    <property type="match status" value="3"/>
</dbReference>
<feature type="region of interest" description="Disordered" evidence="5">
    <location>
        <begin position="1"/>
        <end position="116"/>
    </location>
</feature>
<reference evidence="8 9" key="1">
    <citation type="submission" date="2019-03" db="EMBL/GenBank/DDBJ databases">
        <title>Rhodosporidium diobovatum UCD-FST 08-225 genome sequencing, assembly, and annotation.</title>
        <authorList>
            <person name="Fakankun I.U."/>
            <person name="Fristensky B."/>
            <person name="Levin D.B."/>
        </authorList>
    </citation>
    <scope>NUCLEOTIDE SEQUENCE [LARGE SCALE GENOMIC DNA]</scope>
    <source>
        <strain evidence="8 9">UCD-FST 08-225</strain>
    </source>
</reference>
<evidence type="ECO:0000256" key="5">
    <source>
        <dbReference type="SAM" id="MobiDB-lite"/>
    </source>
</evidence>
<keyword evidence="2" id="KW-0238">DNA-binding</keyword>
<sequence>MPTSPSGLSPLARLSPTAGDALSTPREPHLALQSTAPSSSSSSSSLNHSGTLLNTLPTPTWLDPSLVTDSAPSGDDDSSVLPTPPPHLVAAFPPPPPPPPPLPAAPRPQPTPQDPSAQIAALADLNADADLALVANRHYQAALMRAMTRLERVRDRAAVLKTIVASLAQDLAPTSVGAAAAAEDGDGDADGQAQPQPARATSELRLRAPGMLEPSVPYFKALYGKDLPLNEDAKARERYLAAVQTRSWHAGERKRLKKEVIAQNHRLVAREALQRGEDPAEALARKREEDEAWFVRNSDGLDWEAVALVMHRRSPLACKIQWLERDHPNVGRAAAAPAAAKWSRAEKQRLDELVRRFGAESEGTWGEVARELGTGRTPTMCARQWRRRPKARDERTTWTRGDDERLREAVQQWGENWDVVARTTGRAANQCLHRYLHSLRPGTTHGRFSRGEDARIVAAVGAFGTRQWGRVAARVGGRTEAQCRERWAKSLDPRIHVKGSGGWEGEEDDVLVELHEVEGLGWAEIAQRAFNGQRSAAHVRLSPLLPPRAHGARAADSSGSEVAQVARRYEAIQALQDPEGAAEARRRDKEERRRRKVESEPVRKKRGRPRKVPLEEEGEGGTKGRGVKRRKTG</sequence>
<feature type="domain" description="Myb-like" evidence="6">
    <location>
        <begin position="501"/>
        <end position="540"/>
    </location>
</feature>
<gene>
    <name evidence="8" type="ORF">DMC30DRAFT_355409</name>
</gene>
<dbReference type="InterPro" id="IPR051575">
    <property type="entry name" value="Myb-like_DNA-bd"/>
</dbReference>
<feature type="domain" description="Myb-like" evidence="6">
    <location>
        <begin position="440"/>
        <end position="491"/>
    </location>
</feature>
<feature type="compositionally biased region" description="Low complexity" evidence="5">
    <location>
        <begin position="38"/>
        <end position="64"/>
    </location>
</feature>
<protein>
    <recommendedName>
        <fullName evidence="10">Homeodomain-like protein</fullName>
    </recommendedName>
</protein>
<dbReference type="GO" id="GO:0042796">
    <property type="term" value="P:snRNA transcription by RNA polymerase III"/>
    <property type="evidence" value="ECO:0007669"/>
    <property type="project" value="TreeGrafter"/>
</dbReference>
<evidence type="ECO:0000256" key="3">
    <source>
        <dbReference type="ARBA" id="ARBA00023163"/>
    </source>
</evidence>
<accession>A0A5C5FNR2</accession>